<evidence type="ECO:0000256" key="3">
    <source>
        <dbReference type="ARBA" id="ARBA00023082"/>
    </source>
</evidence>
<dbReference type="Pfam" id="PF04542">
    <property type="entry name" value="Sigma70_r2"/>
    <property type="match status" value="1"/>
</dbReference>
<dbReference type="InterPro" id="IPR039425">
    <property type="entry name" value="RNA_pol_sigma-70-like"/>
</dbReference>
<dbReference type="Proteomes" id="UP000579250">
    <property type="component" value="Unassembled WGS sequence"/>
</dbReference>
<dbReference type="InterPro" id="IPR036388">
    <property type="entry name" value="WH-like_DNA-bd_sf"/>
</dbReference>
<feature type="domain" description="RNA polymerase sigma-70 region 2" evidence="5">
    <location>
        <begin position="27"/>
        <end position="94"/>
    </location>
</feature>
<evidence type="ECO:0000256" key="4">
    <source>
        <dbReference type="ARBA" id="ARBA00023163"/>
    </source>
</evidence>
<dbReference type="InterPro" id="IPR013325">
    <property type="entry name" value="RNA_pol_sigma_r2"/>
</dbReference>
<evidence type="ECO:0000259" key="5">
    <source>
        <dbReference type="Pfam" id="PF04542"/>
    </source>
</evidence>
<dbReference type="NCBIfam" id="TIGR02937">
    <property type="entry name" value="sigma70-ECF"/>
    <property type="match status" value="1"/>
</dbReference>
<dbReference type="Gene3D" id="1.10.1740.10">
    <property type="match status" value="1"/>
</dbReference>
<comment type="similarity">
    <text evidence="1">Belongs to the sigma-70 factor family. ECF subfamily.</text>
</comment>
<dbReference type="GO" id="GO:0003677">
    <property type="term" value="F:DNA binding"/>
    <property type="evidence" value="ECO:0007669"/>
    <property type="project" value="InterPro"/>
</dbReference>
<dbReference type="Gene3D" id="1.10.10.10">
    <property type="entry name" value="Winged helix-like DNA-binding domain superfamily/Winged helix DNA-binding domain"/>
    <property type="match status" value="1"/>
</dbReference>
<dbReference type="SUPFAM" id="SSF88659">
    <property type="entry name" value="Sigma3 and sigma4 domains of RNA polymerase sigma factors"/>
    <property type="match status" value="1"/>
</dbReference>
<sequence length="194" mass="21391">MRGDGLPSTVEEPHPPDDRRRRFEEVYAANRAQILGYALRRTTDPQDAADVLAETFLTAWRRLDDVPPGAQARLWLYGVARRVLANHHRGERRRSALAADLGSRLRAAVAGHDPADLADVAAAFRTLPDGDRELLSLVGWEGLDHGEIAAVLGCSRNAVRIRLHRARRRFARALARTDAPALPAAARIPNGEHV</sequence>
<gene>
    <name evidence="7" type="ORF">HGB48_31095</name>
</gene>
<dbReference type="Pfam" id="PF08281">
    <property type="entry name" value="Sigma70_r4_2"/>
    <property type="match status" value="1"/>
</dbReference>
<dbReference type="PANTHER" id="PTHR43133">
    <property type="entry name" value="RNA POLYMERASE ECF-TYPE SIGMA FACTO"/>
    <property type="match status" value="1"/>
</dbReference>
<keyword evidence="4" id="KW-0804">Transcription</keyword>
<feature type="domain" description="RNA polymerase sigma factor 70 region 4 type 2" evidence="6">
    <location>
        <begin position="120"/>
        <end position="169"/>
    </location>
</feature>
<dbReference type="AlphaFoldDB" id="A0A846ZCB0"/>
<evidence type="ECO:0000313" key="7">
    <source>
        <dbReference type="EMBL" id="NKZ08145.1"/>
    </source>
</evidence>
<name>A0A846ZCB0_9ACTN</name>
<dbReference type="GO" id="GO:0016987">
    <property type="term" value="F:sigma factor activity"/>
    <property type="evidence" value="ECO:0007669"/>
    <property type="project" value="UniProtKB-KW"/>
</dbReference>
<protein>
    <submittedName>
        <fullName evidence="7">Sigma-70 family RNA polymerase sigma factor</fullName>
    </submittedName>
</protein>
<dbReference type="SUPFAM" id="SSF88946">
    <property type="entry name" value="Sigma2 domain of RNA polymerase sigma factors"/>
    <property type="match status" value="1"/>
</dbReference>
<dbReference type="GO" id="GO:0006352">
    <property type="term" value="P:DNA-templated transcription initiation"/>
    <property type="evidence" value="ECO:0007669"/>
    <property type="project" value="InterPro"/>
</dbReference>
<evidence type="ECO:0000313" key="8">
    <source>
        <dbReference type="Proteomes" id="UP000579250"/>
    </source>
</evidence>
<evidence type="ECO:0000256" key="2">
    <source>
        <dbReference type="ARBA" id="ARBA00023015"/>
    </source>
</evidence>
<dbReference type="InterPro" id="IPR013324">
    <property type="entry name" value="RNA_pol_sigma_r3/r4-like"/>
</dbReference>
<dbReference type="EMBL" id="JAAXPI010000072">
    <property type="protein sequence ID" value="NKZ08145.1"/>
    <property type="molecule type" value="Genomic_DNA"/>
</dbReference>
<dbReference type="InterPro" id="IPR014284">
    <property type="entry name" value="RNA_pol_sigma-70_dom"/>
</dbReference>
<evidence type="ECO:0000259" key="6">
    <source>
        <dbReference type="Pfam" id="PF08281"/>
    </source>
</evidence>
<keyword evidence="3" id="KW-0731">Sigma factor</keyword>
<reference evidence="7 8" key="1">
    <citation type="submission" date="2020-04" db="EMBL/GenBank/DDBJ databases">
        <title>MicrobeNet Type strains.</title>
        <authorList>
            <person name="Nicholson A.C."/>
        </authorList>
    </citation>
    <scope>NUCLEOTIDE SEQUENCE [LARGE SCALE GENOMIC DNA]</scope>
    <source>
        <strain evidence="7 8">ATCC BAA-277</strain>
    </source>
</reference>
<organism evidence="7 8">
    <name type="scientific">Actinomadura latina</name>
    <dbReference type="NCBI Taxonomy" id="163603"/>
    <lineage>
        <taxon>Bacteria</taxon>
        <taxon>Bacillati</taxon>
        <taxon>Actinomycetota</taxon>
        <taxon>Actinomycetes</taxon>
        <taxon>Streptosporangiales</taxon>
        <taxon>Thermomonosporaceae</taxon>
        <taxon>Actinomadura</taxon>
    </lineage>
</organism>
<dbReference type="InterPro" id="IPR007627">
    <property type="entry name" value="RNA_pol_sigma70_r2"/>
</dbReference>
<accession>A0A846ZCB0</accession>
<keyword evidence="8" id="KW-1185">Reference proteome</keyword>
<dbReference type="InterPro" id="IPR013249">
    <property type="entry name" value="RNA_pol_sigma70_r4_t2"/>
</dbReference>
<comment type="caution">
    <text evidence="7">The sequence shown here is derived from an EMBL/GenBank/DDBJ whole genome shotgun (WGS) entry which is preliminary data.</text>
</comment>
<dbReference type="PANTHER" id="PTHR43133:SF25">
    <property type="entry name" value="RNA POLYMERASE SIGMA FACTOR RFAY-RELATED"/>
    <property type="match status" value="1"/>
</dbReference>
<keyword evidence="2" id="KW-0805">Transcription regulation</keyword>
<proteinExistence type="inferred from homology"/>
<evidence type="ECO:0000256" key="1">
    <source>
        <dbReference type="ARBA" id="ARBA00010641"/>
    </source>
</evidence>